<gene>
    <name evidence="2" type="ordered locus">Metme_2970</name>
</gene>
<dbReference type="eggNOG" id="COG3064">
    <property type="taxonomic scope" value="Bacteria"/>
</dbReference>
<proteinExistence type="predicted"/>
<keyword evidence="3" id="KW-1185">Reference proteome</keyword>
<reference key="2">
    <citation type="submission" date="2011-05" db="EMBL/GenBank/DDBJ databases">
        <title>Complete genome sequence of the aerobic marine methanotroph Methylomonas methanica MC09.</title>
        <authorList>
            <person name="Boden R."/>
            <person name="Cunliffe M."/>
            <person name="Scanlan J."/>
            <person name="Moussard H."/>
            <person name="Kits K.D."/>
            <person name="Klotz M."/>
            <person name="Jetten M."/>
            <person name="Vuilleumier S."/>
            <person name="Han J."/>
            <person name="Peters L."/>
            <person name="Mikhailova N."/>
            <person name="Teshima H."/>
            <person name="Tapia R."/>
            <person name="Kyrpides N."/>
            <person name="Ivanova N."/>
            <person name="Pagani I."/>
            <person name="Cheng J.-F."/>
            <person name="Goodwin L."/>
            <person name="Han C."/>
            <person name="Hauser L."/>
            <person name="Land M."/>
            <person name="Lapidus A."/>
            <person name="Lucas S."/>
            <person name="Pitluck S."/>
            <person name="Woyke T."/>
            <person name="Stein L.Y."/>
            <person name="Murrell C."/>
        </authorList>
    </citation>
    <scope>NUCLEOTIDE SEQUENCE</scope>
    <source>
        <strain>MC09</strain>
    </source>
</reference>
<dbReference type="Pfam" id="PF12118">
    <property type="entry name" value="SprA-related"/>
    <property type="match status" value="1"/>
</dbReference>
<dbReference type="OrthoDB" id="9812722at2"/>
<organism evidence="2 3">
    <name type="scientific">Methylomonas methanica (strain DSM 25384 / MC09)</name>
    <dbReference type="NCBI Taxonomy" id="857087"/>
    <lineage>
        <taxon>Bacteria</taxon>
        <taxon>Pseudomonadati</taxon>
        <taxon>Pseudomonadota</taxon>
        <taxon>Gammaproteobacteria</taxon>
        <taxon>Methylococcales</taxon>
        <taxon>Methylococcaceae</taxon>
        <taxon>Methylomonas</taxon>
    </lineage>
</organism>
<dbReference type="InterPro" id="IPR021973">
    <property type="entry name" value="SprA-related"/>
</dbReference>
<reference evidence="2 3" key="1">
    <citation type="journal article" date="2011" name="J. Bacteriol.">
        <title>Complete Genome Sequence of the Aerobic Marine Methanotroph Methylomonas methanica MC09.</title>
        <authorList>
            <person name="Boden R."/>
            <person name="Cunliffe M."/>
            <person name="Scanlan J."/>
            <person name="Moussard H."/>
            <person name="Kits K.D."/>
            <person name="Klotz M.G."/>
            <person name="Jetten M.S."/>
            <person name="Vuilleumier S."/>
            <person name="Han J."/>
            <person name="Peters L."/>
            <person name="Mikhailova N."/>
            <person name="Teshima H."/>
            <person name="Tapia R."/>
            <person name="Kyrpides N."/>
            <person name="Ivanova N."/>
            <person name="Pagani I."/>
            <person name="Cheng J.F."/>
            <person name="Goodwin L."/>
            <person name="Han C."/>
            <person name="Hauser L."/>
            <person name="Land M.L."/>
            <person name="Lapidus A."/>
            <person name="Lucas S."/>
            <person name="Pitluck S."/>
            <person name="Woyke T."/>
            <person name="Stein L."/>
            <person name="Murrell J.C."/>
        </authorList>
    </citation>
    <scope>NUCLEOTIDE SEQUENCE [LARGE SCALE GENOMIC DNA]</scope>
    <source>
        <strain evidence="2 3">MC09</strain>
    </source>
</reference>
<dbReference type="EMBL" id="CP002738">
    <property type="protein sequence ID" value="AEG01350.1"/>
    <property type="molecule type" value="Genomic_DNA"/>
</dbReference>
<dbReference type="KEGG" id="mmt:Metme_2970"/>
<dbReference type="AlphaFoldDB" id="G0A1W7"/>
<dbReference type="HOGENOM" id="CLU_1568916_0_0_6"/>
<protein>
    <recommendedName>
        <fullName evidence="4">SprA family protein</fullName>
    </recommendedName>
</protein>
<accession>G0A1W7</accession>
<name>G0A1W7_METMM</name>
<sequence>MQITPSFLANTAYSQRFQSQNNAVSDNQRGTTAPGNTSNNGLDEQQQREVQALKARDSEVRAHEQAHLAAAGGLATSGASFQYVTGPDGQRYATGGEVGIDVSPVANDPQATLLKAETIRRAALAPAQPSGQDLSVASKAAAMANKASAELLLKSGQGSNSNGSLLNVVA</sequence>
<dbReference type="RefSeq" id="WP_013819580.1">
    <property type="nucleotide sequence ID" value="NC_015572.1"/>
</dbReference>
<feature type="region of interest" description="Disordered" evidence="1">
    <location>
        <begin position="20"/>
        <end position="43"/>
    </location>
</feature>
<dbReference type="Proteomes" id="UP000008888">
    <property type="component" value="Chromosome"/>
</dbReference>
<reference evidence="3" key="3">
    <citation type="submission" date="2011-05" db="EMBL/GenBank/DDBJ databases">
        <title>Complete sequence of Methylomonas methanica MC09.</title>
        <authorList>
            <consortium name="US DOE Joint Genome Institute"/>
            <person name="Lucas S."/>
            <person name="Han J."/>
            <person name="Lapidus A."/>
            <person name="Cheng J.-F."/>
            <person name="Goodwin L."/>
            <person name="Pitluck S."/>
            <person name="Peters L."/>
            <person name="Mikhailova N."/>
            <person name="Teshima H."/>
            <person name="Han C."/>
            <person name="Tapia R."/>
            <person name="Land M."/>
            <person name="Hauser L."/>
            <person name="Kyrpides N."/>
            <person name="Ivanova N."/>
            <person name="Pagani I."/>
            <person name="Stein L."/>
            <person name="Woyke T."/>
        </authorList>
    </citation>
    <scope>NUCLEOTIDE SEQUENCE [LARGE SCALE GENOMIC DNA]</scope>
    <source>
        <strain evidence="3">MC09</strain>
    </source>
</reference>
<evidence type="ECO:0000256" key="1">
    <source>
        <dbReference type="SAM" id="MobiDB-lite"/>
    </source>
</evidence>
<evidence type="ECO:0000313" key="3">
    <source>
        <dbReference type="Proteomes" id="UP000008888"/>
    </source>
</evidence>
<evidence type="ECO:0000313" key="2">
    <source>
        <dbReference type="EMBL" id="AEG01350.1"/>
    </source>
</evidence>
<evidence type="ECO:0008006" key="4">
    <source>
        <dbReference type="Google" id="ProtNLM"/>
    </source>
</evidence>
<dbReference type="STRING" id="857087.Metme_2970"/>